<evidence type="ECO:0000256" key="2">
    <source>
        <dbReference type="ARBA" id="ARBA00022692"/>
    </source>
</evidence>
<proteinExistence type="predicted"/>
<dbReference type="GO" id="GO:0016020">
    <property type="term" value="C:membrane"/>
    <property type="evidence" value="ECO:0007669"/>
    <property type="project" value="UniProtKB-SubCell"/>
</dbReference>
<dbReference type="EMBL" id="KV923491">
    <property type="protein sequence ID" value="PIN97025.1"/>
    <property type="molecule type" value="Genomic_DNA"/>
</dbReference>
<evidence type="ECO:0000259" key="11">
    <source>
        <dbReference type="PROSITE" id="PS50268"/>
    </source>
</evidence>
<feature type="domain" description="Cadherin" evidence="11">
    <location>
        <begin position="5"/>
        <end position="53"/>
    </location>
</feature>
<dbReference type="GO" id="GO:0007156">
    <property type="term" value="P:homophilic cell adhesion via plasma membrane adhesion molecules"/>
    <property type="evidence" value="ECO:0007669"/>
    <property type="project" value="InterPro"/>
</dbReference>
<accession>A0A2G9P106</accession>
<evidence type="ECO:0000256" key="1">
    <source>
        <dbReference type="ARBA" id="ARBA00004370"/>
    </source>
</evidence>
<dbReference type="PRINTS" id="PR00205">
    <property type="entry name" value="CADHERIN"/>
</dbReference>
<dbReference type="Gene3D" id="2.60.40.60">
    <property type="entry name" value="Cadherins"/>
    <property type="match status" value="2"/>
</dbReference>
<dbReference type="Proteomes" id="UP000228934">
    <property type="component" value="Unassembled WGS sequence"/>
</dbReference>
<dbReference type="InterPro" id="IPR002126">
    <property type="entry name" value="Cadherin-like_dom"/>
</dbReference>
<dbReference type="GO" id="GO:0005911">
    <property type="term" value="C:cell-cell junction"/>
    <property type="evidence" value="ECO:0007669"/>
    <property type="project" value="TreeGrafter"/>
</dbReference>
<protein>
    <recommendedName>
        <fullName evidence="11">Cadherin domain-containing protein</fullName>
    </recommendedName>
</protein>
<feature type="domain" description="Cadherin" evidence="11">
    <location>
        <begin position="166"/>
        <end position="294"/>
    </location>
</feature>
<dbReference type="SUPFAM" id="SSF49313">
    <property type="entry name" value="Cadherin-like"/>
    <property type="match status" value="2"/>
</dbReference>
<feature type="domain" description="Cadherin" evidence="11">
    <location>
        <begin position="54"/>
        <end position="165"/>
    </location>
</feature>
<dbReference type="Pfam" id="PF00028">
    <property type="entry name" value="Cadherin"/>
    <property type="match status" value="1"/>
</dbReference>
<reference evidence="13" key="1">
    <citation type="journal article" date="2017" name="Nat. Commun.">
        <title>The North American bullfrog draft genome provides insight into hormonal regulation of long noncoding RNA.</title>
        <authorList>
            <person name="Hammond S.A."/>
            <person name="Warren R.L."/>
            <person name="Vandervalk B.P."/>
            <person name="Kucuk E."/>
            <person name="Khan H."/>
            <person name="Gibb E.A."/>
            <person name="Pandoh P."/>
            <person name="Kirk H."/>
            <person name="Zhao Y."/>
            <person name="Jones M."/>
            <person name="Mungall A.J."/>
            <person name="Coope R."/>
            <person name="Pleasance S."/>
            <person name="Moore R.A."/>
            <person name="Holt R.A."/>
            <person name="Round J.M."/>
            <person name="Ohora S."/>
            <person name="Walle B.V."/>
            <person name="Veldhoen N."/>
            <person name="Helbing C.C."/>
            <person name="Birol I."/>
        </authorList>
    </citation>
    <scope>NUCLEOTIDE SEQUENCE [LARGE SCALE GENOMIC DNA]</scope>
</reference>
<feature type="region of interest" description="Disordered" evidence="9">
    <location>
        <begin position="398"/>
        <end position="497"/>
    </location>
</feature>
<feature type="transmembrane region" description="Helical" evidence="10">
    <location>
        <begin position="309"/>
        <end position="334"/>
    </location>
</feature>
<feature type="compositionally biased region" description="Polar residues" evidence="9">
    <location>
        <begin position="455"/>
        <end position="464"/>
    </location>
</feature>
<keyword evidence="5" id="KW-0130">Cell adhesion</keyword>
<dbReference type="SMART" id="SM00112">
    <property type="entry name" value="CA"/>
    <property type="match status" value="1"/>
</dbReference>
<sequence length="497" mass="54335">LIGNLDFENPNNLAVGNEYSLKVSVQDIAYPYYSQNIYVYVKTIPVDEYPPVFNSSSYVFNISELSPPSTMVGQVYATVADYPYIGITYTLVAGGSTQSIISIFWLNPTTGQLLLANYADYETTPKYQLTIQATSKSSASPPAPKTSTTLVTVNILEANDEKPICKPNSYTLSVPVTQATGTNIQNFKLTCEDRDSGPTSFQYFINSGNINNHFAFSPTAGSNVSRLILANPFDYTNGGDQSWNYKLLVYITDGNLISSSPQPVGLIQTGTVTLYINVYIPGLTTTITTTTPSVIYVVNRENVYSGAAWYVPFVITVGCLLLLGLLGLLGYLIAKYCPCRRSPKPDTEMLIKPVEKKKVKQDVVWEMTKMNTVFDGEAIDPITGNVYEYNTKSGARRWKDTKQPIITPQGPQQTAVGPTDPTAPPPLHGTPNKTEKPPTKEDDGKNATKPATPKRLQTPNQTSPVMEPGRKSPASRAPVSPRLSPKVSPKIPQTPIQ</sequence>
<keyword evidence="3" id="KW-0677">Repeat</keyword>
<evidence type="ECO:0000256" key="4">
    <source>
        <dbReference type="ARBA" id="ARBA00022837"/>
    </source>
</evidence>
<evidence type="ECO:0000256" key="7">
    <source>
        <dbReference type="ARBA" id="ARBA00023136"/>
    </source>
</evidence>
<evidence type="ECO:0000256" key="3">
    <source>
        <dbReference type="ARBA" id="ARBA00022737"/>
    </source>
</evidence>
<keyword evidence="13" id="KW-1185">Reference proteome</keyword>
<evidence type="ECO:0000256" key="10">
    <source>
        <dbReference type="SAM" id="Phobius"/>
    </source>
</evidence>
<evidence type="ECO:0000313" key="12">
    <source>
        <dbReference type="EMBL" id="PIN97025.1"/>
    </source>
</evidence>
<dbReference type="PANTHER" id="PTHR24025:SF30">
    <property type="entry name" value="CADHERIN DOMAIN-CONTAINING PROTEIN"/>
    <property type="match status" value="1"/>
</dbReference>
<dbReference type="CDD" id="cd11304">
    <property type="entry name" value="Cadherin_repeat"/>
    <property type="match status" value="2"/>
</dbReference>
<evidence type="ECO:0000256" key="9">
    <source>
        <dbReference type="SAM" id="MobiDB-lite"/>
    </source>
</evidence>
<feature type="compositionally biased region" description="Basic and acidic residues" evidence="9">
    <location>
        <begin position="433"/>
        <end position="446"/>
    </location>
</feature>
<feature type="compositionally biased region" description="Low complexity" evidence="9">
    <location>
        <begin position="403"/>
        <end position="414"/>
    </location>
</feature>
<dbReference type="InterPro" id="IPR050971">
    <property type="entry name" value="Cadherin-domain_protein"/>
</dbReference>
<keyword evidence="7 10" id="KW-0472">Membrane</keyword>
<keyword evidence="2 10" id="KW-0812">Transmembrane</keyword>
<dbReference type="InterPro" id="IPR015919">
    <property type="entry name" value="Cadherin-like_sf"/>
</dbReference>
<dbReference type="GO" id="GO:0005509">
    <property type="term" value="F:calcium ion binding"/>
    <property type="evidence" value="ECO:0007669"/>
    <property type="project" value="UniProtKB-UniRule"/>
</dbReference>
<dbReference type="PROSITE" id="PS50268">
    <property type="entry name" value="CADHERIN_2"/>
    <property type="match status" value="3"/>
</dbReference>
<comment type="subcellular location">
    <subcellularLocation>
        <location evidence="1">Membrane</location>
    </subcellularLocation>
</comment>
<organism evidence="12 13">
    <name type="scientific">Aquarana catesbeiana</name>
    <name type="common">American bullfrog</name>
    <name type="synonym">Rana catesbeiana</name>
    <dbReference type="NCBI Taxonomy" id="8400"/>
    <lineage>
        <taxon>Eukaryota</taxon>
        <taxon>Metazoa</taxon>
        <taxon>Chordata</taxon>
        <taxon>Craniata</taxon>
        <taxon>Vertebrata</taxon>
        <taxon>Euteleostomi</taxon>
        <taxon>Amphibia</taxon>
        <taxon>Batrachia</taxon>
        <taxon>Anura</taxon>
        <taxon>Neobatrachia</taxon>
        <taxon>Ranoidea</taxon>
        <taxon>Ranidae</taxon>
        <taxon>Aquarana</taxon>
    </lineage>
</organism>
<feature type="non-terminal residue" evidence="12">
    <location>
        <position position="1"/>
    </location>
</feature>
<keyword evidence="4 8" id="KW-0106">Calcium</keyword>
<gene>
    <name evidence="12" type="ORF">AB205_0003670</name>
</gene>
<evidence type="ECO:0000256" key="5">
    <source>
        <dbReference type="ARBA" id="ARBA00022889"/>
    </source>
</evidence>
<name>A0A2G9P106_AQUCT</name>
<keyword evidence="6 10" id="KW-1133">Transmembrane helix</keyword>
<evidence type="ECO:0000313" key="13">
    <source>
        <dbReference type="Proteomes" id="UP000228934"/>
    </source>
</evidence>
<dbReference type="FunFam" id="2.60.40.60:FF:000250">
    <property type="entry name" value="Cadherin related family member 3"/>
    <property type="match status" value="1"/>
</dbReference>
<dbReference type="AlphaFoldDB" id="A0A2G9P106"/>
<dbReference type="OrthoDB" id="9047765at2759"/>
<evidence type="ECO:0000256" key="8">
    <source>
        <dbReference type="PROSITE-ProRule" id="PRU00043"/>
    </source>
</evidence>
<dbReference type="PANTHER" id="PTHR24025">
    <property type="entry name" value="DESMOGLEIN FAMILY MEMBER"/>
    <property type="match status" value="1"/>
</dbReference>
<evidence type="ECO:0000256" key="6">
    <source>
        <dbReference type="ARBA" id="ARBA00022989"/>
    </source>
</evidence>